<dbReference type="SUPFAM" id="SSF51735">
    <property type="entry name" value="NAD(P)-binding Rossmann-fold domains"/>
    <property type="match status" value="1"/>
</dbReference>
<keyword evidence="3" id="KW-1185">Reference proteome</keyword>
<evidence type="ECO:0000256" key="1">
    <source>
        <dbReference type="SAM" id="SignalP"/>
    </source>
</evidence>
<feature type="chain" id="PRO_5045260681" evidence="1">
    <location>
        <begin position="20"/>
        <end position="94"/>
    </location>
</feature>
<gene>
    <name evidence="2" type="ORF">ACFQPS_12210</name>
</gene>
<dbReference type="Proteomes" id="UP001596456">
    <property type="component" value="Unassembled WGS sequence"/>
</dbReference>
<name>A0ABW2KXS0_9PROT</name>
<evidence type="ECO:0000313" key="2">
    <source>
        <dbReference type="EMBL" id="MFC7333928.1"/>
    </source>
</evidence>
<accession>A0ABW2KXS0</accession>
<dbReference type="Pfam" id="PF13561">
    <property type="entry name" value="adh_short_C2"/>
    <property type="match status" value="1"/>
</dbReference>
<evidence type="ECO:0000313" key="3">
    <source>
        <dbReference type="Proteomes" id="UP001596456"/>
    </source>
</evidence>
<dbReference type="InterPro" id="IPR036291">
    <property type="entry name" value="NAD(P)-bd_dom_sf"/>
</dbReference>
<dbReference type="InterPro" id="IPR002347">
    <property type="entry name" value="SDR_fam"/>
</dbReference>
<dbReference type="RefSeq" id="WP_377359326.1">
    <property type="nucleotide sequence ID" value="NZ_JBHTCM010000010.1"/>
</dbReference>
<proteinExistence type="predicted"/>
<reference evidence="3" key="1">
    <citation type="journal article" date="2019" name="Int. J. Syst. Evol. Microbiol.">
        <title>The Global Catalogue of Microorganisms (GCM) 10K type strain sequencing project: providing services to taxonomists for standard genome sequencing and annotation.</title>
        <authorList>
            <consortium name="The Broad Institute Genomics Platform"/>
            <consortium name="The Broad Institute Genome Sequencing Center for Infectious Disease"/>
            <person name="Wu L."/>
            <person name="Ma J."/>
        </authorList>
    </citation>
    <scope>NUCLEOTIDE SEQUENCE [LARGE SCALE GENOMIC DNA]</scope>
    <source>
        <strain evidence="3">CGMCC 1.16275</strain>
    </source>
</reference>
<keyword evidence="1" id="KW-0732">Signal</keyword>
<sequence length="94" mass="9521">MKGKVVVVAGTATAAAAEAARLMAAAGANLVLMDRDQRAGHRLTLALNAGNRGVAVFVPGDPADAGDLAEAVAEARRSWGGCDLVLSPLTEPRQ</sequence>
<organism evidence="2 3">
    <name type="scientific">Rhodocista pekingensis</name>
    <dbReference type="NCBI Taxonomy" id="201185"/>
    <lineage>
        <taxon>Bacteria</taxon>
        <taxon>Pseudomonadati</taxon>
        <taxon>Pseudomonadota</taxon>
        <taxon>Alphaproteobacteria</taxon>
        <taxon>Rhodospirillales</taxon>
        <taxon>Azospirillaceae</taxon>
        <taxon>Rhodocista</taxon>
    </lineage>
</organism>
<dbReference type="EMBL" id="JBHTCM010000010">
    <property type="protein sequence ID" value="MFC7333928.1"/>
    <property type="molecule type" value="Genomic_DNA"/>
</dbReference>
<protein>
    <submittedName>
        <fullName evidence="2">SDR family oxidoreductase</fullName>
    </submittedName>
</protein>
<feature type="signal peptide" evidence="1">
    <location>
        <begin position="1"/>
        <end position="19"/>
    </location>
</feature>
<comment type="caution">
    <text evidence="2">The sequence shown here is derived from an EMBL/GenBank/DDBJ whole genome shotgun (WGS) entry which is preliminary data.</text>
</comment>
<dbReference type="Gene3D" id="3.40.50.720">
    <property type="entry name" value="NAD(P)-binding Rossmann-like Domain"/>
    <property type="match status" value="1"/>
</dbReference>